<evidence type="ECO:0000256" key="1">
    <source>
        <dbReference type="SAM" id="MobiDB-lite"/>
    </source>
</evidence>
<protein>
    <submittedName>
        <fullName evidence="2">Uncharacterized protein</fullName>
    </submittedName>
</protein>
<feature type="compositionally biased region" description="Basic and acidic residues" evidence="1">
    <location>
        <begin position="48"/>
        <end position="59"/>
    </location>
</feature>
<feature type="region of interest" description="Disordered" evidence="1">
    <location>
        <begin position="199"/>
        <end position="218"/>
    </location>
</feature>
<gene>
    <name evidence="2" type="ORF">AAF712_016109</name>
</gene>
<feature type="compositionally biased region" description="Polar residues" evidence="1">
    <location>
        <begin position="33"/>
        <end position="45"/>
    </location>
</feature>
<sequence length="281" mass="31028">MTQKANKDLNRSTSCDNDNIDVALVHVKSKLTTSYRGSNKRQTTGAEAGKERRRNDVEQDLHHNDIISIRQTGPGQFANLQPNSLFHVPSNLSSIDISFTTPTSLSHGISQHVMAATFNDPVSGCDSSAWNLEIVNFNSSPSTSTMDDRDSAYADPAVYIVDTSTPSTSIMNNTDSAYADPSIYIIPTMFDHCRSETVVSPSMRPHHSHANDLNSRPVEDMSQRIENALDHQSCPSEKEHENLPHSRQPHLHSPTSVCYKLAEKKGPVKPTEPVQYTLGQS</sequence>
<feature type="region of interest" description="Disordered" evidence="1">
    <location>
        <begin position="233"/>
        <end position="257"/>
    </location>
</feature>
<accession>A0ABR2Z6I3</accession>
<keyword evidence="3" id="KW-1185">Reference proteome</keyword>
<evidence type="ECO:0000313" key="3">
    <source>
        <dbReference type="Proteomes" id="UP001437256"/>
    </source>
</evidence>
<reference evidence="2 3" key="1">
    <citation type="submission" date="2024-05" db="EMBL/GenBank/DDBJ databases">
        <title>A draft genome resource for the thread blight pathogen Marasmius tenuissimus strain MS-2.</title>
        <authorList>
            <person name="Yulfo-Soto G.E."/>
            <person name="Baruah I.K."/>
            <person name="Amoako-Attah I."/>
            <person name="Bukari Y."/>
            <person name="Meinhardt L.W."/>
            <person name="Bailey B.A."/>
            <person name="Cohen S.P."/>
        </authorList>
    </citation>
    <scope>NUCLEOTIDE SEQUENCE [LARGE SCALE GENOMIC DNA]</scope>
    <source>
        <strain evidence="2 3">MS-2</strain>
    </source>
</reference>
<dbReference type="Proteomes" id="UP001437256">
    <property type="component" value="Unassembled WGS sequence"/>
</dbReference>
<comment type="caution">
    <text evidence="2">The sequence shown here is derived from an EMBL/GenBank/DDBJ whole genome shotgun (WGS) entry which is preliminary data.</text>
</comment>
<feature type="region of interest" description="Disordered" evidence="1">
    <location>
        <begin position="33"/>
        <end position="59"/>
    </location>
</feature>
<organism evidence="2 3">
    <name type="scientific">Marasmius tenuissimus</name>
    <dbReference type="NCBI Taxonomy" id="585030"/>
    <lineage>
        <taxon>Eukaryota</taxon>
        <taxon>Fungi</taxon>
        <taxon>Dikarya</taxon>
        <taxon>Basidiomycota</taxon>
        <taxon>Agaricomycotina</taxon>
        <taxon>Agaricomycetes</taxon>
        <taxon>Agaricomycetidae</taxon>
        <taxon>Agaricales</taxon>
        <taxon>Marasmiineae</taxon>
        <taxon>Marasmiaceae</taxon>
        <taxon>Marasmius</taxon>
    </lineage>
</organism>
<dbReference type="EMBL" id="JBBXMP010000610">
    <property type="protein sequence ID" value="KAL0057257.1"/>
    <property type="molecule type" value="Genomic_DNA"/>
</dbReference>
<name>A0ABR2Z6I3_9AGAR</name>
<proteinExistence type="predicted"/>
<evidence type="ECO:0000313" key="2">
    <source>
        <dbReference type="EMBL" id="KAL0057257.1"/>
    </source>
</evidence>